<evidence type="ECO:0000313" key="6">
    <source>
        <dbReference type="EMBL" id="AWI74551.1"/>
    </source>
</evidence>
<name>A0A2U8GLQ8_9RHOO</name>
<sequence>MKFLFDLLPVILFFAAYKFAGADPDASLALASRLLGDGIVATQAPILIATVVAIVATFLQILIVWLKHRKVDRMLWVSLAIIVVFGGATLFFHNPTFIKWKPTALYWLFSGVLVFSALLLKRNLIRNMLEAQIQLPELVWSRLNLAWALFFVCMGVLNLYVAYNFSEEAWVNFKLFGGMGLMLAFVLGQGFYLSKHMQEDAS</sequence>
<dbReference type="NCBIfam" id="NF001325">
    <property type="entry name" value="PRK00259.1-3"/>
    <property type="match status" value="1"/>
</dbReference>
<dbReference type="RefSeq" id="WP_108948258.1">
    <property type="nucleotide sequence ID" value="NZ_CP022187.1"/>
</dbReference>
<comment type="subcellular location">
    <subcellularLocation>
        <location evidence="5">Cell inner membrane</location>
        <topology evidence="5">Multi-pass membrane protein</topology>
    </subcellularLocation>
</comment>
<dbReference type="NCBIfam" id="TIGR00997">
    <property type="entry name" value="ispZ"/>
    <property type="match status" value="1"/>
</dbReference>
<reference evidence="6 7" key="1">
    <citation type="submission" date="2017-06" db="EMBL/GenBank/DDBJ databases">
        <title>Azoarcus.</title>
        <authorList>
            <person name="Woo J.-H."/>
            <person name="Kim H.-S."/>
        </authorList>
    </citation>
    <scope>NUCLEOTIDE SEQUENCE [LARGE SCALE GENOMIC DNA]</scope>
    <source>
        <strain evidence="6 7">TSPY31</strain>
    </source>
</reference>
<dbReference type="Pfam" id="PF04279">
    <property type="entry name" value="IspA"/>
    <property type="match status" value="1"/>
</dbReference>
<evidence type="ECO:0000256" key="3">
    <source>
        <dbReference type="ARBA" id="ARBA00022989"/>
    </source>
</evidence>
<dbReference type="GO" id="GO:0005886">
    <property type="term" value="C:plasma membrane"/>
    <property type="evidence" value="ECO:0007669"/>
    <property type="project" value="UniProtKB-SubCell"/>
</dbReference>
<protein>
    <recommendedName>
        <fullName evidence="5">Inner membrane-spanning protein YciB</fullName>
    </recommendedName>
</protein>
<feature type="transmembrane region" description="Helical" evidence="5">
    <location>
        <begin position="73"/>
        <end position="92"/>
    </location>
</feature>
<dbReference type="AlphaFoldDB" id="A0A2U8GLQ8"/>
<keyword evidence="3 5" id="KW-1133">Transmembrane helix</keyword>
<feature type="transmembrane region" description="Helical" evidence="5">
    <location>
        <begin position="104"/>
        <end position="124"/>
    </location>
</feature>
<feature type="transmembrane region" description="Helical" evidence="5">
    <location>
        <begin position="145"/>
        <end position="163"/>
    </location>
</feature>
<dbReference type="HAMAP" id="MF_00189">
    <property type="entry name" value="YciB"/>
    <property type="match status" value="1"/>
</dbReference>
<dbReference type="KEGG" id="acom:CEW83_04460"/>
<gene>
    <name evidence="5" type="primary">yciB</name>
    <name evidence="6" type="ORF">CEW83_04460</name>
</gene>
<evidence type="ECO:0000256" key="2">
    <source>
        <dbReference type="ARBA" id="ARBA00022692"/>
    </source>
</evidence>
<evidence type="ECO:0000313" key="7">
    <source>
        <dbReference type="Proteomes" id="UP000244930"/>
    </source>
</evidence>
<dbReference type="Proteomes" id="UP000244930">
    <property type="component" value="Chromosome"/>
</dbReference>
<feature type="transmembrane region" description="Helical" evidence="5">
    <location>
        <begin position="175"/>
        <end position="193"/>
    </location>
</feature>
<comment type="function">
    <text evidence="5">Plays a role in cell envelope biogenesis, maintenance of cell envelope integrity and membrane homeostasis.</text>
</comment>
<dbReference type="InterPro" id="IPR006008">
    <property type="entry name" value="YciB"/>
</dbReference>
<dbReference type="PANTHER" id="PTHR36917:SF1">
    <property type="entry name" value="INNER MEMBRANE-SPANNING PROTEIN YCIB"/>
    <property type="match status" value="1"/>
</dbReference>
<proteinExistence type="inferred from homology"/>
<accession>A0A2U8GLQ8</accession>
<feature type="transmembrane region" description="Helical" evidence="5">
    <location>
        <begin position="46"/>
        <end position="66"/>
    </location>
</feature>
<keyword evidence="5" id="KW-0997">Cell inner membrane</keyword>
<keyword evidence="1 5" id="KW-1003">Cell membrane</keyword>
<dbReference type="PANTHER" id="PTHR36917">
    <property type="entry name" value="INTRACELLULAR SEPTATION PROTEIN A-RELATED"/>
    <property type="match status" value="1"/>
</dbReference>
<evidence type="ECO:0000256" key="1">
    <source>
        <dbReference type="ARBA" id="ARBA00022475"/>
    </source>
</evidence>
<keyword evidence="4 5" id="KW-0472">Membrane</keyword>
<comment type="similarity">
    <text evidence="5">Belongs to the YciB family.</text>
</comment>
<evidence type="ECO:0000256" key="4">
    <source>
        <dbReference type="ARBA" id="ARBA00023136"/>
    </source>
</evidence>
<keyword evidence="2 5" id="KW-0812">Transmembrane</keyword>
<organism evidence="6 7">
    <name type="scientific">Parazoarcus communis</name>
    <dbReference type="NCBI Taxonomy" id="41977"/>
    <lineage>
        <taxon>Bacteria</taxon>
        <taxon>Pseudomonadati</taxon>
        <taxon>Pseudomonadota</taxon>
        <taxon>Betaproteobacteria</taxon>
        <taxon>Rhodocyclales</taxon>
        <taxon>Zoogloeaceae</taxon>
        <taxon>Parazoarcus</taxon>
    </lineage>
</organism>
<keyword evidence="7" id="KW-1185">Reference proteome</keyword>
<evidence type="ECO:0000256" key="5">
    <source>
        <dbReference type="HAMAP-Rule" id="MF_00189"/>
    </source>
</evidence>
<dbReference type="EMBL" id="CP022187">
    <property type="protein sequence ID" value="AWI74551.1"/>
    <property type="molecule type" value="Genomic_DNA"/>
</dbReference>